<dbReference type="GeneID" id="26673065"/>
<dbReference type="EMBL" id="KJ183191">
    <property type="protein sequence ID" value="AIA83159.1"/>
    <property type="molecule type" value="Genomic_DNA"/>
</dbReference>
<evidence type="ECO:0000313" key="2">
    <source>
        <dbReference type="Proteomes" id="UP000204596"/>
    </source>
</evidence>
<accession>A0A060BKY2</accession>
<dbReference type="InterPro" id="IPR038996">
    <property type="entry name" value="Gp14"/>
</dbReference>
<reference evidence="1 2" key="1">
    <citation type="submission" date="2014-01" db="EMBL/GenBank/DDBJ databases">
        <title>Sulfur oxidation genes in diverse deep-sea viruses.</title>
        <authorList>
            <person name="Anantharaman K."/>
            <person name="Duhaime M.B."/>
            <person name="Breier J.A."/>
            <person name="Toner B.M."/>
            <person name="Dick G.J."/>
        </authorList>
    </citation>
    <scope>NUCLEOTIDE SEQUENCE [LARGE SCALE GENOMIC DNA]</scope>
    <source>
        <strain evidence="1 2">Abe</strain>
    </source>
</reference>
<evidence type="ECO:0000313" key="1">
    <source>
        <dbReference type="EMBL" id="AIA83159.1"/>
    </source>
</evidence>
<dbReference type="Pfam" id="PF24072">
    <property type="entry name" value="T7_gp14"/>
    <property type="match status" value="1"/>
</dbReference>
<dbReference type="Proteomes" id="UP000204596">
    <property type="component" value="Segment"/>
</dbReference>
<protein>
    <submittedName>
        <fullName evidence="1">Putative phage protein</fullName>
    </submittedName>
</protein>
<proteinExistence type="predicted"/>
<keyword evidence="2" id="KW-1185">Reference proteome</keyword>
<dbReference type="RefSeq" id="YP_009042175.1">
    <property type="nucleotide sequence ID" value="NC_024329.1"/>
</dbReference>
<organism evidence="1 2">
    <name type="scientific">Podophage Lau218</name>
    <dbReference type="NCBI Taxonomy" id="2784187"/>
    <lineage>
        <taxon>Viruses</taxon>
        <taxon>Duplodnaviria</taxon>
        <taxon>Heunggongvirae</taxon>
        <taxon>Uroviricota</taxon>
        <taxon>Caudoviricetes</taxon>
        <taxon>Autographivirales</taxon>
        <taxon>Lauvirus</taxon>
        <taxon>Lauvirus lau218</taxon>
    </lineage>
</organism>
<name>A0A060BKY2_9CAUD</name>
<sequence>MAVMMIAAGVSAALSIFGNLSKNKQAKIQQNALIKGLESYNVAKENQMKSINRKTAFALTNLERKELSDLAKEVAGRAGSGVSGQSALYAYTNFMTQKSINKGSYVAQSEEEINYESQQAHAKYNQIQSGINDVQSKKKSGFGMALDAGSSALGSYTGTGGSMLDLGRDISNVYNSMGNR</sequence>
<dbReference type="KEGG" id="vg:26673065"/>